<dbReference type="AlphaFoldDB" id="A0A345E5M6"/>
<feature type="transmembrane region" description="Helical" evidence="1">
    <location>
        <begin position="301"/>
        <end position="322"/>
    </location>
</feature>
<proteinExistence type="predicted"/>
<dbReference type="KEGG" id="haj:DU500_14280"/>
<reference evidence="2 3" key="1">
    <citation type="submission" date="2018-07" db="EMBL/GenBank/DDBJ databases">
        <title>Genome sequences of Haloplanus sp. CBA1113.</title>
        <authorList>
            <person name="Kim Y.B."/>
            <person name="Roh S.W."/>
        </authorList>
    </citation>
    <scope>NUCLEOTIDE SEQUENCE [LARGE SCALE GENOMIC DNA]</scope>
    <source>
        <strain evidence="2 3">CBA1113</strain>
    </source>
</reference>
<evidence type="ECO:0000313" key="3">
    <source>
        <dbReference type="Proteomes" id="UP000253273"/>
    </source>
</evidence>
<evidence type="ECO:0000256" key="1">
    <source>
        <dbReference type="SAM" id="Phobius"/>
    </source>
</evidence>
<name>A0A345E5M6_9EURY</name>
<feature type="transmembrane region" description="Helical" evidence="1">
    <location>
        <begin position="226"/>
        <end position="245"/>
    </location>
</feature>
<gene>
    <name evidence="2" type="ORF">DU500_14280</name>
</gene>
<dbReference type="Proteomes" id="UP000253273">
    <property type="component" value="Chromosome"/>
</dbReference>
<keyword evidence="3" id="KW-1185">Reference proteome</keyword>
<keyword evidence="1" id="KW-0812">Transmembrane</keyword>
<organism evidence="2 3">
    <name type="scientific">Haloplanus rubicundus</name>
    <dbReference type="NCBI Taxonomy" id="1547898"/>
    <lineage>
        <taxon>Archaea</taxon>
        <taxon>Methanobacteriati</taxon>
        <taxon>Methanobacteriota</taxon>
        <taxon>Stenosarchaea group</taxon>
        <taxon>Halobacteria</taxon>
        <taxon>Halobacteriales</taxon>
        <taxon>Haloferacaceae</taxon>
        <taxon>Haloplanus</taxon>
    </lineage>
</organism>
<feature type="transmembrane region" description="Helical" evidence="1">
    <location>
        <begin position="36"/>
        <end position="59"/>
    </location>
</feature>
<evidence type="ECO:0000313" key="2">
    <source>
        <dbReference type="EMBL" id="AXG07498.1"/>
    </source>
</evidence>
<keyword evidence="1" id="KW-0472">Membrane</keyword>
<accession>A0A345E5M6</accession>
<sequence>MANGVERATATYRSKLSRSAKRHMAHWSASDWSLPWPSVVVGFLLLAVPPLVLFGFGVWGTLLPRGVALLSPVLAAGALAVGAGIRCEWWELRRVIHDGAVVVDGARWNLVAVGGGTLVTFAGVTEFGLSPIVSASLVGVAAAVGTRRVAVPVYCGAFVGMTSPEVFGSYWQVTLAAVLAGLLFTVAHPVFHGLGGKLGTTAFVGVSLVAVPTADSFERGALPGESVVVSVIGVAALAAVATFTIHTRSAASPVLASGLVGAVGGVLLPTGFGPPGRLLAAATYSASFAGMTNPRRIPNEWWIGITGIGVGLVVVYTLPFVGGSGGKLGTIAFGSCLGIHGTLRLVDLFQLTRRGYRAPEEETT</sequence>
<protein>
    <submittedName>
        <fullName evidence="2">Uncharacterized protein</fullName>
    </submittedName>
</protein>
<dbReference type="EMBL" id="CP031150">
    <property type="protein sequence ID" value="AXG07498.1"/>
    <property type="molecule type" value="Genomic_DNA"/>
</dbReference>
<keyword evidence="1" id="KW-1133">Transmembrane helix</keyword>
<feature type="transmembrane region" description="Helical" evidence="1">
    <location>
        <begin position="66"/>
        <end position="85"/>
    </location>
</feature>
<feature type="transmembrane region" description="Helical" evidence="1">
    <location>
        <begin position="170"/>
        <end position="191"/>
    </location>
</feature>